<dbReference type="Pfam" id="PF02769">
    <property type="entry name" value="AIRS_C"/>
    <property type="match status" value="1"/>
</dbReference>
<feature type="binding site" evidence="2">
    <location>
        <position position="47"/>
    </location>
    <ligand>
        <name>Mg(2+)</name>
        <dbReference type="ChEBI" id="CHEBI:18420"/>
        <label>4</label>
    </ligand>
</feature>
<feature type="binding site" evidence="2">
    <location>
        <position position="49"/>
    </location>
    <ligand>
        <name>Mg(2+)</name>
        <dbReference type="ChEBI" id="CHEBI:18420"/>
        <label>2</label>
    </ligand>
</feature>
<dbReference type="InterPro" id="IPR010918">
    <property type="entry name" value="PurM-like_C_dom"/>
</dbReference>
<feature type="binding site" evidence="2">
    <location>
        <position position="49"/>
    </location>
    <ligand>
        <name>Mg(2+)</name>
        <dbReference type="ChEBI" id="CHEBI:18420"/>
        <label>1</label>
    </ligand>
</feature>
<dbReference type="PANTHER" id="PTHR30270">
    <property type="entry name" value="THIAMINE-MONOPHOSPHATE KINASE"/>
    <property type="match status" value="1"/>
</dbReference>
<evidence type="ECO:0000256" key="1">
    <source>
        <dbReference type="ARBA" id="ARBA00022977"/>
    </source>
</evidence>
<dbReference type="Pfam" id="PF00586">
    <property type="entry name" value="AIRS"/>
    <property type="match status" value="1"/>
</dbReference>
<reference evidence="5 6" key="1">
    <citation type="submission" date="2022-06" db="EMBL/GenBank/DDBJ databases">
        <title>A taxonomic note on the genus Prevotella: Description of four novel genera and emended description of the genera Hallella and Xylanibacter.</title>
        <authorList>
            <person name="Hitch T.C.A."/>
        </authorList>
    </citation>
    <scope>NUCLEOTIDE SEQUENCE [LARGE SCALE GENOMIC DNA]</scope>
    <source>
        <strain evidence="5 6">DSM 100619</strain>
    </source>
</reference>
<comment type="caution">
    <text evidence="5">The sequence shown here is derived from an EMBL/GenBank/DDBJ whole genome shotgun (WGS) entry which is preliminary data.</text>
</comment>
<feature type="binding site" evidence="2">
    <location>
        <position position="261"/>
    </location>
    <ligand>
        <name>ATP</name>
        <dbReference type="ChEBI" id="CHEBI:30616"/>
    </ligand>
</feature>
<dbReference type="InterPro" id="IPR036676">
    <property type="entry name" value="PurM-like_C_sf"/>
</dbReference>
<dbReference type="Gene3D" id="3.90.650.10">
    <property type="entry name" value="PurM-like C-terminal domain"/>
    <property type="match status" value="1"/>
</dbReference>
<sequence length="371" mass="41371">MEISELGEFGLIDRLTKNIKIKNKETAYGVGDDCAVLEYPDKEVLVTSDMLMEGIHFDLTYMDMEHLGYKSAMVNISDVFAMNGTPKQMIVNIALGKRFKVEDMEEFYKGLEAACGKWDIDIVGGDTSPSYTGLAISITCIGEADKADIVYRNGANETDLVCVTGDLGAAYMGLQLLERENSVYYGQINDLRKKIQEAEKSGDTRKEHQLRTELSSMDGFQPDFSGKEYLVQRQLQPEARGDMIKKLRDAGIKPTAMMDISDGLSSELHHICQQSHCGCRIYEKEIPIDYQTAVMAEELNMNVTTCALNGGEDYELLFTVSIGDHEKISAIEGVKQIGYITKEELGVKLVTRDDNEFDLPAQGWNPLKSNT</sequence>
<protein>
    <recommendedName>
        <fullName evidence="2">Thiamine-monophosphate kinase</fullName>
        <shortName evidence="2">TMP kinase</shortName>
        <shortName evidence="2">Thiamine-phosphate kinase</shortName>
        <ecNumber evidence="2">2.7.4.16</ecNumber>
    </recommendedName>
</protein>
<feature type="binding site" evidence="2">
    <location>
        <position position="364"/>
    </location>
    <ligand>
        <name>substrate</name>
    </ligand>
</feature>
<evidence type="ECO:0000256" key="2">
    <source>
        <dbReference type="HAMAP-Rule" id="MF_02128"/>
    </source>
</evidence>
<dbReference type="EC" id="2.7.4.16" evidence="2"/>
<dbReference type="PANTHER" id="PTHR30270:SF0">
    <property type="entry name" value="THIAMINE-MONOPHOSPHATE KINASE"/>
    <property type="match status" value="1"/>
</dbReference>
<proteinExistence type="inferred from homology"/>
<dbReference type="PIRSF" id="PIRSF005303">
    <property type="entry name" value="Thiam_monoph_kin"/>
    <property type="match status" value="1"/>
</dbReference>
<keyword evidence="2 5" id="KW-0418">Kinase</keyword>
<dbReference type="SUPFAM" id="SSF55326">
    <property type="entry name" value="PurM N-terminal domain-like"/>
    <property type="match status" value="1"/>
</dbReference>
<evidence type="ECO:0000313" key="5">
    <source>
        <dbReference type="EMBL" id="MCO6026416.1"/>
    </source>
</evidence>
<dbReference type="InterPro" id="IPR006283">
    <property type="entry name" value="ThiL-like"/>
</dbReference>
<dbReference type="InterPro" id="IPR016188">
    <property type="entry name" value="PurM-like_N"/>
</dbReference>
<dbReference type="HAMAP" id="MF_02128">
    <property type="entry name" value="TMP_kinase"/>
    <property type="match status" value="1"/>
</dbReference>
<keyword evidence="2" id="KW-0460">Magnesium</keyword>
<feature type="binding site" evidence="2">
    <location>
        <position position="312"/>
    </location>
    <ligand>
        <name>substrate</name>
    </ligand>
</feature>
<evidence type="ECO:0000313" key="6">
    <source>
        <dbReference type="Proteomes" id="UP001204015"/>
    </source>
</evidence>
<organism evidence="5 6">
    <name type="scientific">Segatella cerevisiae</name>
    <dbReference type="NCBI Taxonomy" id="2053716"/>
    <lineage>
        <taxon>Bacteria</taxon>
        <taxon>Pseudomonadati</taxon>
        <taxon>Bacteroidota</taxon>
        <taxon>Bacteroidia</taxon>
        <taxon>Bacteroidales</taxon>
        <taxon>Prevotellaceae</taxon>
        <taxon>Segatella</taxon>
    </lineage>
</organism>
<gene>
    <name evidence="2 5" type="primary">thiL</name>
    <name evidence="5" type="ORF">NG821_11300</name>
</gene>
<keyword evidence="2" id="KW-0067">ATP-binding</keyword>
<dbReference type="NCBIfam" id="TIGR01379">
    <property type="entry name" value="thiL"/>
    <property type="match status" value="1"/>
</dbReference>
<comment type="function">
    <text evidence="2">Catalyzes the ATP-dependent phosphorylation of thiamine-monophosphate (TMP) to form thiamine-pyrophosphate (TPP), the active form of vitamin B1.</text>
</comment>
<accession>A0ABT1BZ95</accession>
<comment type="miscellaneous">
    <text evidence="2">Reaction mechanism of ThiL seems to utilize a direct, inline transfer of the gamma-phosphate of ATP to TMP rather than a phosphorylated enzyme intermediate.</text>
</comment>
<comment type="catalytic activity">
    <reaction evidence="2">
        <text>thiamine phosphate + ATP = thiamine diphosphate + ADP</text>
        <dbReference type="Rhea" id="RHEA:15913"/>
        <dbReference type="ChEBI" id="CHEBI:30616"/>
        <dbReference type="ChEBI" id="CHEBI:37575"/>
        <dbReference type="ChEBI" id="CHEBI:58937"/>
        <dbReference type="ChEBI" id="CHEBI:456216"/>
        <dbReference type="EC" id="2.7.4.16"/>
    </reaction>
</comment>
<feature type="binding site" evidence="2">
    <location>
        <position position="78"/>
    </location>
    <ligand>
        <name>Mg(2+)</name>
        <dbReference type="ChEBI" id="CHEBI:18420"/>
        <label>3</label>
    </ligand>
</feature>
<feature type="binding site" evidence="2">
    <location>
        <position position="262"/>
    </location>
    <ligand>
        <name>Mg(2+)</name>
        <dbReference type="ChEBI" id="CHEBI:18420"/>
        <label>5</label>
    </ligand>
</feature>
<feature type="binding site" evidence="2">
    <location>
        <position position="33"/>
    </location>
    <ligand>
        <name>Mg(2+)</name>
        <dbReference type="ChEBI" id="CHEBI:18420"/>
        <label>4</label>
    </ligand>
</feature>
<evidence type="ECO:0000259" key="3">
    <source>
        <dbReference type="Pfam" id="PF00586"/>
    </source>
</evidence>
<keyword evidence="2 5" id="KW-0808">Transferase</keyword>
<evidence type="ECO:0000259" key="4">
    <source>
        <dbReference type="Pfam" id="PF02769"/>
    </source>
</evidence>
<dbReference type="RefSeq" id="WP_252761772.1">
    <property type="nucleotide sequence ID" value="NZ_JAMXLY010000056.1"/>
</dbReference>
<keyword evidence="2" id="KW-0479">Metal-binding</keyword>
<feature type="binding site" evidence="2">
    <location>
        <position position="48"/>
    </location>
    <ligand>
        <name>Mg(2+)</name>
        <dbReference type="ChEBI" id="CHEBI:18420"/>
        <label>1</label>
    </ligand>
</feature>
<comment type="similarity">
    <text evidence="2">Belongs to the thiamine-monophosphate kinase family.</text>
</comment>
<feature type="binding site" evidence="2">
    <location>
        <position position="126"/>
    </location>
    <ligand>
        <name>Mg(2+)</name>
        <dbReference type="ChEBI" id="CHEBI:18420"/>
        <label>1</label>
    </ligand>
</feature>
<dbReference type="GO" id="GO:0009030">
    <property type="term" value="F:thiamine-phosphate kinase activity"/>
    <property type="evidence" value="ECO:0007669"/>
    <property type="project" value="UniProtKB-EC"/>
</dbReference>
<feature type="binding site" evidence="2">
    <location>
        <begin position="125"/>
        <end position="126"/>
    </location>
    <ligand>
        <name>ATP</name>
        <dbReference type="ChEBI" id="CHEBI:30616"/>
    </ligand>
</feature>
<comment type="pathway">
    <text evidence="2">Cofactor biosynthesis; thiamine diphosphate biosynthesis; thiamine diphosphate from thiamine phosphate: step 1/1.</text>
</comment>
<keyword evidence="1 2" id="KW-0784">Thiamine biosynthesis</keyword>
<dbReference type="EMBL" id="JAMXLY010000056">
    <property type="protein sequence ID" value="MCO6026416.1"/>
    <property type="molecule type" value="Genomic_DNA"/>
</dbReference>
<feature type="binding site" evidence="2">
    <location>
        <position position="78"/>
    </location>
    <ligand>
        <name>Mg(2+)</name>
        <dbReference type="ChEBI" id="CHEBI:18420"/>
        <label>4</label>
    </ligand>
</feature>
<feature type="domain" description="PurM-like C-terminal" evidence="4">
    <location>
        <begin position="236"/>
        <end position="343"/>
    </location>
</feature>
<feature type="binding site" evidence="2">
    <location>
        <position position="33"/>
    </location>
    <ligand>
        <name>Mg(2+)</name>
        <dbReference type="ChEBI" id="CHEBI:18420"/>
        <label>3</label>
    </ligand>
</feature>
<feature type="binding site" evidence="2">
    <location>
        <position position="108"/>
    </location>
    <ligand>
        <name>ATP</name>
        <dbReference type="ChEBI" id="CHEBI:30616"/>
    </ligand>
</feature>
<keyword evidence="6" id="KW-1185">Reference proteome</keyword>
<feature type="binding site" evidence="2">
    <location>
        <position position="78"/>
    </location>
    <ligand>
        <name>Mg(2+)</name>
        <dbReference type="ChEBI" id="CHEBI:18420"/>
        <label>2</label>
    </ligand>
</feature>
<keyword evidence="2" id="KW-0547">Nucleotide-binding</keyword>
<feature type="domain" description="PurM-like N-terminal" evidence="3">
    <location>
        <begin position="31"/>
        <end position="143"/>
    </location>
</feature>
<name>A0ABT1BZ95_9BACT</name>
<dbReference type="SUPFAM" id="SSF56042">
    <property type="entry name" value="PurM C-terminal domain-like"/>
    <property type="match status" value="1"/>
</dbReference>
<feature type="binding site" evidence="2">
    <location>
        <position position="152"/>
    </location>
    <ligand>
        <name>ATP</name>
        <dbReference type="ChEBI" id="CHEBI:30616"/>
    </ligand>
</feature>
<dbReference type="Gene3D" id="3.30.1330.10">
    <property type="entry name" value="PurM-like, N-terminal domain"/>
    <property type="match status" value="1"/>
</dbReference>
<feature type="binding site" evidence="2">
    <location>
        <position position="56"/>
    </location>
    <ligand>
        <name>substrate</name>
    </ligand>
</feature>
<dbReference type="Proteomes" id="UP001204015">
    <property type="component" value="Unassembled WGS sequence"/>
</dbReference>
<feature type="binding site" evidence="2">
    <location>
        <position position="259"/>
    </location>
    <ligand>
        <name>Mg(2+)</name>
        <dbReference type="ChEBI" id="CHEBI:18420"/>
        <label>3</label>
    </ligand>
</feature>
<dbReference type="InterPro" id="IPR036921">
    <property type="entry name" value="PurM-like_N_sf"/>
</dbReference>
<dbReference type="CDD" id="cd02194">
    <property type="entry name" value="ThiL"/>
    <property type="match status" value="1"/>
</dbReference>